<dbReference type="InterPro" id="IPR001810">
    <property type="entry name" value="F-box_dom"/>
</dbReference>
<dbReference type="Pfam" id="PF12937">
    <property type="entry name" value="F-box-like"/>
    <property type="match status" value="1"/>
</dbReference>
<organism evidence="2">
    <name type="scientific">Pandoravirus macleodensis</name>
    <dbReference type="NCBI Taxonomy" id="2107707"/>
    <lineage>
        <taxon>Viruses</taxon>
        <taxon>Pandoravirus</taxon>
    </lineage>
</organism>
<dbReference type="Proteomes" id="UP000249758">
    <property type="component" value="Segment"/>
</dbReference>
<reference evidence="2" key="1">
    <citation type="journal article" date="2018" name="Nat. Commun.">
        <title>Diversity and evolution of the emerging Pandoraviridae family.</title>
        <authorList>
            <person name="Legendre M."/>
            <person name="Fabre E."/>
            <person name="Poirot O."/>
            <person name="Jeudy S."/>
            <person name="Lartigue A."/>
            <person name="Alempic J.M."/>
            <person name="Beucher L."/>
            <person name="Philippe N."/>
            <person name="Bertaux L."/>
            <person name="Christo-Foroux E."/>
            <person name="Labadie K."/>
            <person name="Coute Y."/>
            <person name="Abergel C."/>
            <person name="Claverie J.M."/>
        </authorList>
    </citation>
    <scope>NUCLEOTIDE SEQUENCE [LARGE SCALE GENOMIC DNA]</scope>
    <source>
        <strain evidence="2">Macleodensis</strain>
    </source>
</reference>
<dbReference type="SUPFAM" id="SSF81383">
    <property type="entry name" value="F-box domain"/>
    <property type="match status" value="1"/>
</dbReference>
<evidence type="ECO:0000259" key="1">
    <source>
        <dbReference type="Pfam" id="PF12937"/>
    </source>
</evidence>
<proteinExistence type="predicted"/>
<dbReference type="InterPro" id="IPR036047">
    <property type="entry name" value="F-box-like_dom_sf"/>
</dbReference>
<dbReference type="RefSeq" id="YP_009481156.1">
    <property type="nucleotide sequence ID" value="NC_037665.1"/>
</dbReference>
<gene>
    <name evidence="2" type="ORF">pmac_cds_472</name>
</gene>
<dbReference type="GeneID" id="36841615"/>
<dbReference type="KEGG" id="vg:36841615"/>
<protein>
    <submittedName>
        <fullName evidence="2">F-box incomplete domain containing protein</fullName>
    </submittedName>
</protein>
<sequence length="144" mass="15973">MDPNGYGPAFARRYLRDRVANRRGRLGRTCRRLAAICSDDNLWRHLYSACHGVPIVRAPSALGKDWRWLCRVRSSPAIPADGDDDDKWIFWSEQEDGCAHGVGIGMRTCGPTGSGGADAGTALMEVYEGGWISRKRHGRGLWTL</sequence>
<accession>A0A2U7UFS0</accession>
<feature type="domain" description="F-box" evidence="1">
    <location>
        <begin position="24"/>
        <end position="47"/>
    </location>
</feature>
<evidence type="ECO:0000313" key="2">
    <source>
        <dbReference type="EMBL" id="AVK77160.1"/>
    </source>
</evidence>
<name>A0A2U7UFS0_9VIRU</name>
<dbReference type="EMBL" id="MG011691">
    <property type="protein sequence ID" value="AVK77160.1"/>
    <property type="molecule type" value="Genomic_DNA"/>
</dbReference>